<evidence type="ECO:0000256" key="12">
    <source>
        <dbReference type="ARBA" id="ARBA00022777"/>
    </source>
</evidence>
<proteinExistence type="inferred from homology"/>
<keyword evidence="9" id="KW-0732">Signal</keyword>
<dbReference type="Gene3D" id="1.10.510.10">
    <property type="entry name" value="Transferase(Phosphotransferase) domain 1"/>
    <property type="match status" value="1"/>
</dbReference>
<dbReference type="PANTHER" id="PTHR27007">
    <property type="match status" value="1"/>
</dbReference>
<protein>
    <recommendedName>
        <fullName evidence="4">non-specific serine/threonine protein kinase</fullName>
        <ecNumber evidence="4">2.7.11.1</ecNumber>
    </recommendedName>
</protein>
<feature type="domain" description="Protein kinase" evidence="20">
    <location>
        <begin position="336"/>
        <end position="623"/>
    </location>
</feature>
<feature type="binding site" evidence="18">
    <location>
        <position position="368"/>
    </location>
    <ligand>
        <name>ATP</name>
        <dbReference type="ChEBI" id="CHEBI:30616"/>
    </ligand>
</feature>
<dbReference type="OMA" id="CNSIVEW"/>
<evidence type="ECO:0000256" key="11">
    <source>
        <dbReference type="ARBA" id="ARBA00022741"/>
    </source>
</evidence>
<accession>A0A1R3GY89</accession>
<dbReference type="GO" id="GO:0030246">
    <property type="term" value="F:carbohydrate binding"/>
    <property type="evidence" value="ECO:0007669"/>
    <property type="project" value="UniProtKB-KW"/>
</dbReference>
<evidence type="ECO:0000256" key="14">
    <source>
        <dbReference type="ARBA" id="ARBA00022989"/>
    </source>
</evidence>
<feature type="transmembrane region" description="Helical" evidence="19">
    <location>
        <begin position="271"/>
        <end position="293"/>
    </location>
</feature>
<evidence type="ECO:0000256" key="9">
    <source>
        <dbReference type="ARBA" id="ARBA00022729"/>
    </source>
</evidence>
<evidence type="ECO:0000256" key="4">
    <source>
        <dbReference type="ARBA" id="ARBA00012513"/>
    </source>
</evidence>
<dbReference type="Gene3D" id="3.30.200.20">
    <property type="entry name" value="Phosphorylase Kinase, domain 1"/>
    <property type="match status" value="1"/>
</dbReference>
<dbReference type="Proteomes" id="UP000188268">
    <property type="component" value="Unassembled WGS sequence"/>
</dbReference>
<dbReference type="InterPro" id="IPR050528">
    <property type="entry name" value="L-type_Lectin-RKs"/>
</dbReference>
<dbReference type="Pfam" id="PF00139">
    <property type="entry name" value="Lectin_legB"/>
    <property type="match status" value="1"/>
</dbReference>
<name>A0A1R3GY89_COCAP</name>
<evidence type="ECO:0000256" key="10">
    <source>
        <dbReference type="ARBA" id="ARBA00022734"/>
    </source>
</evidence>
<dbReference type="PROSITE" id="PS00307">
    <property type="entry name" value="LECTIN_LEGUME_BETA"/>
    <property type="match status" value="1"/>
</dbReference>
<keyword evidence="8 19" id="KW-0812">Transmembrane</keyword>
<dbReference type="InterPro" id="IPR017441">
    <property type="entry name" value="Protein_kinase_ATP_BS"/>
</dbReference>
<evidence type="ECO:0000256" key="18">
    <source>
        <dbReference type="PROSITE-ProRule" id="PRU10141"/>
    </source>
</evidence>
<comment type="subcellular location">
    <subcellularLocation>
        <location evidence="1">Cell membrane</location>
        <topology evidence="1">Single-pass type I membrane protein</topology>
    </subcellularLocation>
</comment>
<dbReference type="FunFam" id="3.30.200.20:FF:000178">
    <property type="entry name" value="serine/threonine-protein kinase PBS1-like"/>
    <property type="match status" value="1"/>
</dbReference>
<dbReference type="EC" id="2.7.11.1" evidence="4"/>
<dbReference type="Gene3D" id="2.60.120.200">
    <property type="match status" value="1"/>
</dbReference>
<evidence type="ECO:0000256" key="16">
    <source>
        <dbReference type="ARBA" id="ARBA00023170"/>
    </source>
</evidence>
<dbReference type="InterPro" id="IPR019825">
    <property type="entry name" value="Lectin_legB_Mn/Ca_BS"/>
</dbReference>
<keyword evidence="22" id="KW-1185">Reference proteome</keyword>
<keyword evidence="13 18" id="KW-0067">ATP-binding</keyword>
<keyword evidence="11 18" id="KW-0547">Nucleotide-binding</keyword>
<comment type="similarity">
    <text evidence="2">In the N-terminal section; belongs to the leguminous lectin family.</text>
</comment>
<dbReference type="EMBL" id="AWWV01013068">
    <property type="protein sequence ID" value="OMO62986.1"/>
    <property type="molecule type" value="Genomic_DNA"/>
</dbReference>
<dbReference type="SUPFAM" id="SSF56112">
    <property type="entry name" value="Protein kinase-like (PK-like)"/>
    <property type="match status" value="1"/>
</dbReference>
<dbReference type="PROSITE" id="PS00107">
    <property type="entry name" value="PROTEIN_KINASE_ATP"/>
    <property type="match status" value="1"/>
</dbReference>
<keyword evidence="12" id="KW-0418">Kinase</keyword>
<dbReference type="InterPro" id="IPR000719">
    <property type="entry name" value="Prot_kinase_dom"/>
</dbReference>
<evidence type="ECO:0000256" key="5">
    <source>
        <dbReference type="ARBA" id="ARBA00022475"/>
    </source>
</evidence>
<dbReference type="FunFam" id="1.10.510.10:FF:000626">
    <property type="entry name" value="probable L-type lectin-domain containing receptor kinase S.5"/>
    <property type="match status" value="1"/>
</dbReference>
<dbReference type="GO" id="GO:0004674">
    <property type="term" value="F:protein serine/threonine kinase activity"/>
    <property type="evidence" value="ECO:0007669"/>
    <property type="project" value="UniProtKB-KW"/>
</dbReference>
<keyword evidence="16" id="KW-0675">Receptor</keyword>
<keyword evidence="17" id="KW-0325">Glycoprotein</keyword>
<evidence type="ECO:0000256" key="15">
    <source>
        <dbReference type="ARBA" id="ARBA00023136"/>
    </source>
</evidence>
<dbReference type="CDD" id="cd14066">
    <property type="entry name" value="STKc_IRAK"/>
    <property type="match status" value="1"/>
</dbReference>
<keyword evidence="7" id="KW-0808">Transferase</keyword>
<keyword evidence="6" id="KW-0723">Serine/threonine-protein kinase</keyword>
<dbReference type="PROSITE" id="PS50011">
    <property type="entry name" value="PROTEIN_KINASE_DOM"/>
    <property type="match status" value="1"/>
</dbReference>
<dbReference type="Gramene" id="OMO62986">
    <property type="protein sequence ID" value="OMO62986"/>
    <property type="gene ID" value="CCACVL1_22543"/>
</dbReference>
<evidence type="ECO:0000256" key="1">
    <source>
        <dbReference type="ARBA" id="ARBA00004251"/>
    </source>
</evidence>
<evidence type="ECO:0000256" key="2">
    <source>
        <dbReference type="ARBA" id="ARBA00008536"/>
    </source>
</evidence>
<dbReference type="GO" id="GO:0005524">
    <property type="term" value="F:ATP binding"/>
    <property type="evidence" value="ECO:0007669"/>
    <property type="project" value="UniProtKB-UniRule"/>
</dbReference>
<evidence type="ECO:0000256" key="3">
    <source>
        <dbReference type="ARBA" id="ARBA00010217"/>
    </source>
</evidence>
<comment type="similarity">
    <text evidence="3">In the C-terminal section; belongs to the protein kinase superfamily. Ser/Thr protein kinase family.</text>
</comment>
<sequence>MFSHPKFMLIFQVSKLLLQATLIISSLTQIQCLNFSYSSFSPADANDFVRLNSSIINNVIQISPVTADASGRILYKEPLKLWDKLKGTKSSFTSTFVINIKPQTSPGGEGSAFILTDSTTLPSNSAGQWLGIVNVSTINRQDIVAVEFDTRKSDSEDLDDNHVGVDVQNIYSIKQESLASHGANLSSSEDITARIQYDAKSDKISVFVSLTSEQNMGNPVLSAELDLSEHLPQDVFVGFSGSTGEYVQVNAVKSWDFISFETRVKGSVNLVWLWILIPFIVVILLGGFAYLLYRRYKNRMKENDNDELEIEKEIQRSSSAPQKFRLKELKAATGNFNGNNKLGSGGFGTVYKGILRKDEFVAVKRILKNTRHGKQDFIAEVTSISNLHHKNLVKLLGWCYESNELLLVYEFMPNGSLDKFIFTNTSPNDTIIPTLTWETRHNIICGVARALDYLHNCCEKRVIHRDIKASNIMLDSEFNARLGDFGLARTIQLNEKTHHSTKGIAGTPGYMAPECFHTGKATVETDIYAFGVLILEVVCGRKPGHQTEENNYNCSIVEWVWEHHRMGTITDVVDFRLDKDFDKDQAQCILVLGLACCHPNPFERPSMRIALQVLTGEVAAPTVPIEKPAFMWPAMAPIAVIREDMDSSISGGQLTATMDLSGR</sequence>
<dbReference type="STRING" id="210143.A0A1R3GY89"/>
<evidence type="ECO:0000256" key="17">
    <source>
        <dbReference type="ARBA" id="ARBA00023180"/>
    </source>
</evidence>
<dbReference type="OrthoDB" id="1913956at2759"/>
<keyword evidence="5" id="KW-1003">Cell membrane</keyword>
<dbReference type="AlphaFoldDB" id="A0A1R3GY89"/>
<evidence type="ECO:0000256" key="19">
    <source>
        <dbReference type="SAM" id="Phobius"/>
    </source>
</evidence>
<dbReference type="GO" id="GO:0005886">
    <property type="term" value="C:plasma membrane"/>
    <property type="evidence" value="ECO:0007669"/>
    <property type="project" value="UniProtKB-SubCell"/>
</dbReference>
<organism evidence="21 22">
    <name type="scientific">Corchorus capsularis</name>
    <name type="common">Jute</name>
    <dbReference type="NCBI Taxonomy" id="210143"/>
    <lineage>
        <taxon>Eukaryota</taxon>
        <taxon>Viridiplantae</taxon>
        <taxon>Streptophyta</taxon>
        <taxon>Embryophyta</taxon>
        <taxon>Tracheophyta</taxon>
        <taxon>Spermatophyta</taxon>
        <taxon>Magnoliopsida</taxon>
        <taxon>eudicotyledons</taxon>
        <taxon>Gunneridae</taxon>
        <taxon>Pentapetalae</taxon>
        <taxon>rosids</taxon>
        <taxon>malvids</taxon>
        <taxon>Malvales</taxon>
        <taxon>Malvaceae</taxon>
        <taxon>Grewioideae</taxon>
        <taxon>Apeibeae</taxon>
        <taxon>Corchorus</taxon>
    </lineage>
</organism>
<evidence type="ECO:0000256" key="8">
    <source>
        <dbReference type="ARBA" id="ARBA00022692"/>
    </source>
</evidence>
<comment type="caution">
    <text evidence="21">The sequence shown here is derived from an EMBL/GenBank/DDBJ whole genome shotgun (WGS) entry which is preliminary data.</text>
</comment>
<keyword evidence="14 19" id="KW-1133">Transmembrane helix</keyword>
<keyword evidence="10" id="KW-0430">Lectin</keyword>
<dbReference type="PROSITE" id="PS00108">
    <property type="entry name" value="PROTEIN_KINASE_ST"/>
    <property type="match status" value="1"/>
</dbReference>
<evidence type="ECO:0000313" key="21">
    <source>
        <dbReference type="EMBL" id="OMO62986.1"/>
    </source>
</evidence>
<gene>
    <name evidence="21" type="ORF">CCACVL1_22543</name>
</gene>
<reference evidence="21 22" key="1">
    <citation type="submission" date="2013-09" db="EMBL/GenBank/DDBJ databases">
        <title>Corchorus capsularis genome sequencing.</title>
        <authorList>
            <person name="Alam M."/>
            <person name="Haque M.S."/>
            <person name="Islam M.S."/>
            <person name="Emdad E.M."/>
            <person name="Islam M.M."/>
            <person name="Ahmed B."/>
            <person name="Halim A."/>
            <person name="Hossen Q.M.M."/>
            <person name="Hossain M.Z."/>
            <person name="Ahmed R."/>
            <person name="Khan M.M."/>
            <person name="Islam R."/>
            <person name="Rashid M.M."/>
            <person name="Khan S.A."/>
            <person name="Rahman M.S."/>
            <person name="Alam M."/>
        </authorList>
    </citation>
    <scope>NUCLEOTIDE SEQUENCE [LARGE SCALE GENOMIC DNA]</scope>
    <source>
        <strain evidence="22">cv. CVL-1</strain>
        <tissue evidence="21">Whole seedling</tissue>
    </source>
</reference>
<keyword evidence="15 19" id="KW-0472">Membrane</keyword>
<dbReference type="SMART" id="SM00220">
    <property type="entry name" value="S_TKc"/>
    <property type="match status" value="1"/>
</dbReference>
<evidence type="ECO:0000256" key="6">
    <source>
        <dbReference type="ARBA" id="ARBA00022527"/>
    </source>
</evidence>
<dbReference type="Pfam" id="PF00069">
    <property type="entry name" value="Pkinase"/>
    <property type="match status" value="1"/>
</dbReference>
<evidence type="ECO:0000256" key="13">
    <source>
        <dbReference type="ARBA" id="ARBA00022840"/>
    </source>
</evidence>
<evidence type="ECO:0000256" key="7">
    <source>
        <dbReference type="ARBA" id="ARBA00022679"/>
    </source>
</evidence>
<dbReference type="InterPro" id="IPR008271">
    <property type="entry name" value="Ser/Thr_kinase_AS"/>
</dbReference>
<evidence type="ECO:0000313" key="22">
    <source>
        <dbReference type="Proteomes" id="UP000188268"/>
    </source>
</evidence>
<evidence type="ECO:0000259" key="20">
    <source>
        <dbReference type="PROSITE" id="PS50011"/>
    </source>
</evidence>
<dbReference type="InterPro" id="IPR011009">
    <property type="entry name" value="Kinase-like_dom_sf"/>
</dbReference>
<dbReference type="InterPro" id="IPR001220">
    <property type="entry name" value="Legume_lectin_dom"/>
</dbReference>
<dbReference type="CDD" id="cd06899">
    <property type="entry name" value="lectin_legume_LecRK_Arcelin_ConA"/>
    <property type="match status" value="1"/>
</dbReference>
<dbReference type="SUPFAM" id="SSF49899">
    <property type="entry name" value="Concanavalin A-like lectins/glucanases"/>
    <property type="match status" value="1"/>
</dbReference>
<dbReference type="InterPro" id="IPR013320">
    <property type="entry name" value="ConA-like_dom_sf"/>
</dbReference>